<name>A0A8J7IY60_9RHOB</name>
<reference evidence="1" key="1">
    <citation type="submission" date="2020-10" db="EMBL/GenBank/DDBJ databases">
        <title>Paenihalocynthiibacter styelae gen. nov., sp. nov., isolated from stalked sea squirt Styela clava.</title>
        <authorList>
            <person name="Kim Y.-O."/>
            <person name="Yoon J.-H."/>
        </authorList>
    </citation>
    <scope>NUCLEOTIDE SEQUENCE</scope>
    <source>
        <strain evidence="1">MYP1-1</strain>
    </source>
</reference>
<gene>
    <name evidence="1" type="ORF">H1D41_11905</name>
</gene>
<dbReference type="InterPro" id="IPR038076">
    <property type="entry name" value="MgtE_N_sf"/>
</dbReference>
<protein>
    <recommendedName>
        <fullName evidence="3">Magnesium transporter MgtE intracellular domain-containing protein</fullName>
    </recommendedName>
</protein>
<evidence type="ECO:0000313" key="1">
    <source>
        <dbReference type="EMBL" id="MBI1494344.1"/>
    </source>
</evidence>
<dbReference type="RefSeq" id="WP_228849113.1">
    <property type="nucleotide sequence ID" value="NZ_JADCKQ010000008.1"/>
</dbReference>
<comment type="caution">
    <text evidence="1">The sequence shown here is derived from an EMBL/GenBank/DDBJ whole genome shotgun (WGS) entry which is preliminary data.</text>
</comment>
<organism evidence="1 2">
    <name type="scientific">Halocynthiibacter styelae</name>
    <dbReference type="NCBI Taxonomy" id="2761955"/>
    <lineage>
        <taxon>Bacteria</taxon>
        <taxon>Pseudomonadati</taxon>
        <taxon>Pseudomonadota</taxon>
        <taxon>Alphaproteobacteria</taxon>
        <taxon>Rhodobacterales</taxon>
        <taxon>Paracoccaceae</taxon>
        <taxon>Halocynthiibacter</taxon>
    </lineage>
</organism>
<accession>A0A8J7IY60</accession>
<dbReference type="AlphaFoldDB" id="A0A8J7IY60"/>
<keyword evidence="2" id="KW-1185">Reference proteome</keyword>
<evidence type="ECO:0008006" key="3">
    <source>
        <dbReference type="Google" id="ProtNLM"/>
    </source>
</evidence>
<dbReference type="Proteomes" id="UP000640583">
    <property type="component" value="Unassembled WGS sequence"/>
</dbReference>
<dbReference type="Gene3D" id="1.25.60.10">
    <property type="entry name" value="MgtE N-terminal domain-like"/>
    <property type="match status" value="1"/>
</dbReference>
<evidence type="ECO:0000313" key="2">
    <source>
        <dbReference type="Proteomes" id="UP000640583"/>
    </source>
</evidence>
<proteinExistence type="predicted"/>
<dbReference type="EMBL" id="JADCKQ010000008">
    <property type="protein sequence ID" value="MBI1494344.1"/>
    <property type="molecule type" value="Genomic_DNA"/>
</dbReference>
<sequence>MMLFLLSALARLSGETGQAIAREISEMTEETSGKGHVRQSCIPPEDGIADLLHDLDLRQVRLEARERHIEDRMQALNVAQVAYEANIDRLIAAENALQATMSRSSTAAEDDLTRLTSVYENMKPKDAAALFETMDNEFAAGFLGRMRPDAAAAVFAGLEPETAYRISIVLAGRNANAPRE</sequence>
<dbReference type="SUPFAM" id="SSF158791">
    <property type="entry name" value="MgtE N-terminal domain-like"/>
    <property type="match status" value="1"/>
</dbReference>